<feature type="domain" description="Beta-lactamase-related" evidence="1">
    <location>
        <begin position="84"/>
        <end position="156"/>
    </location>
</feature>
<dbReference type="PANTHER" id="PTHR43283:SF3">
    <property type="entry name" value="BETA-LACTAMASE FAMILY PROTEIN (AFU_ORTHOLOGUE AFUA_5G07500)"/>
    <property type="match status" value="1"/>
</dbReference>
<evidence type="ECO:0000259" key="1">
    <source>
        <dbReference type="Pfam" id="PF00144"/>
    </source>
</evidence>
<protein>
    <submittedName>
        <fullName evidence="2">Beta-lactamase/transpeptidase-like protein</fullName>
    </submittedName>
</protein>
<dbReference type="Gene3D" id="3.40.710.10">
    <property type="entry name" value="DD-peptidase/beta-lactamase superfamily"/>
    <property type="match status" value="1"/>
</dbReference>
<evidence type="ECO:0000313" key="2">
    <source>
        <dbReference type="EMBL" id="KAF2250939.1"/>
    </source>
</evidence>
<dbReference type="Proteomes" id="UP000800094">
    <property type="component" value="Unassembled WGS sequence"/>
</dbReference>
<name>A0A6A6IL51_9PLEO</name>
<proteinExistence type="predicted"/>
<organism evidence="2 3">
    <name type="scientific">Trematosphaeria pertusa</name>
    <dbReference type="NCBI Taxonomy" id="390896"/>
    <lineage>
        <taxon>Eukaryota</taxon>
        <taxon>Fungi</taxon>
        <taxon>Dikarya</taxon>
        <taxon>Ascomycota</taxon>
        <taxon>Pezizomycotina</taxon>
        <taxon>Dothideomycetes</taxon>
        <taxon>Pleosporomycetidae</taxon>
        <taxon>Pleosporales</taxon>
        <taxon>Massarineae</taxon>
        <taxon>Trematosphaeriaceae</taxon>
        <taxon>Trematosphaeria</taxon>
    </lineage>
</organism>
<dbReference type="OrthoDB" id="5946976at2759"/>
<dbReference type="InterPro" id="IPR012338">
    <property type="entry name" value="Beta-lactam/transpept-like"/>
</dbReference>
<dbReference type="InterPro" id="IPR050789">
    <property type="entry name" value="Diverse_Enzym_Activities"/>
</dbReference>
<reference evidence="2" key="1">
    <citation type="journal article" date="2020" name="Stud. Mycol.">
        <title>101 Dothideomycetes genomes: a test case for predicting lifestyles and emergence of pathogens.</title>
        <authorList>
            <person name="Haridas S."/>
            <person name="Albert R."/>
            <person name="Binder M."/>
            <person name="Bloem J."/>
            <person name="Labutti K."/>
            <person name="Salamov A."/>
            <person name="Andreopoulos B."/>
            <person name="Baker S."/>
            <person name="Barry K."/>
            <person name="Bills G."/>
            <person name="Bluhm B."/>
            <person name="Cannon C."/>
            <person name="Castanera R."/>
            <person name="Culley D."/>
            <person name="Daum C."/>
            <person name="Ezra D."/>
            <person name="Gonzalez J."/>
            <person name="Henrissat B."/>
            <person name="Kuo A."/>
            <person name="Liang C."/>
            <person name="Lipzen A."/>
            <person name="Lutzoni F."/>
            <person name="Magnuson J."/>
            <person name="Mondo S."/>
            <person name="Nolan M."/>
            <person name="Ohm R."/>
            <person name="Pangilinan J."/>
            <person name="Park H.-J."/>
            <person name="Ramirez L."/>
            <person name="Alfaro M."/>
            <person name="Sun H."/>
            <person name="Tritt A."/>
            <person name="Yoshinaga Y."/>
            <person name="Zwiers L.-H."/>
            <person name="Turgeon B."/>
            <person name="Goodwin S."/>
            <person name="Spatafora J."/>
            <person name="Crous P."/>
            <person name="Grigoriev I."/>
        </authorList>
    </citation>
    <scope>NUCLEOTIDE SEQUENCE</scope>
    <source>
        <strain evidence="2">CBS 122368</strain>
    </source>
</reference>
<gene>
    <name evidence="2" type="ORF">BU26DRAFT_562902</name>
</gene>
<dbReference type="AlphaFoldDB" id="A0A6A6IL51"/>
<accession>A0A6A6IL51</accession>
<dbReference type="EMBL" id="ML987193">
    <property type="protein sequence ID" value="KAF2250939.1"/>
    <property type="molecule type" value="Genomic_DNA"/>
</dbReference>
<sequence length="164" mass="18588">MRFRYNFTALIFYFGLLTLLQLCFFGLPSVGRSSPVPGEFEHKRNCKTKTKELIYRPSLVEPSKKMEAVVKRLAALRPAIEEMLSLTGTAGLTYGGVYRSEVIHIENFRYRDVGQKLPVNEDTIFQVASLTKNMVAATVGMLVEDGKLRWDTPIKDIPPDRSID</sequence>
<dbReference type="Pfam" id="PF00144">
    <property type="entry name" value="Beta-lactamase"/>
    <property type="match status" value="1"/>
</dbReference>
<dbReference type="InterPro" id="IPR001466">
    <property type="entry name" value="Beta-lactam-related"/>
</dbReference>
<dbReference type="SUPFAM" id="SSF56601">
    <property type="entry name" value="beta-lactamase/transpeptidase-like"/>
    <property type="match status" value="1"/>
</dbReference>
<dbReference type="GeneID" id="54586416"/>
<dbReference type="PANTHER" id="PTHR43283">
    <property type="entry name" value="BETA-LACTAMASE-RELATED"/>
    <property type="match status" value="1"/>
</dbReference>
<keyword evidence="3" id="KW-1185">Reference proteome</keyword>
<dbReference type="RefSeq" id="XP_033685943.1">
    <property type="nucleotide sequence ID" value="XM_033833086.1"/>
</dbReference>
<evidence type="ECO:0000313" key="3">
    <source>
        <dbReference type="Proteomes" id="UP000800094"/>
    </source>
</evidence>